<dbReference type="EMBL" id="PGTZ01000007">
    <property type="protein sequence ID" value="PJI93738.1"/>
    <property type="molecule type" value="Genomic_DNA"/>
</dbReference>
<name>A0A2M8WS46_9MICO</name>
<reference evidence="1 2" key="1">
    <citation type="submission" date="2017-11" db="EMBL/GenBank/DDBJ databases">
        <title>Genomic Encyclopedia of Archaeal and Bacterial Type Strains, Phase II (KMG-II): From Individual Species to Whole Genera.</title>
        <authorList>
            <person name="Goeker M."/>
        </authorList>
    </citation>
    <scope>NUCLEOTIDE SEQUENCE [LARGE SCALE GENOMIC DNA]</scope>
    <source>
        <strain evidence="1 2">DSM 22413</strain>
    </source>
</reference>
<organism evidence="1 2">
    <name type="scientific">Luteimicrobium subarcticum</name>
    <dbReference type="NCBI Taxonomy" id="620910"/>
    <lineage>
        <taxon>Bacteria</taxon>
        <taxon>Bacillati</taxon>
        <taxon>Actinomycetota</taxon>
        <taxon>Actinomycetes</taxon>
        <taxon>Micrococcales</taxon>
        <taxon>Luteimicrobium</taxon>
    </lineage>
</organism>
<dbReference type="RefSeq" id="WP_245859040.1">
    <property type="nucleotide sequence ID" value="NZ_PGTZ01000007.1"/>
</dbReference>
<sequence length="370" mass="38816">MTDLPSEFSLDGLPALRAVTAAAPLDQARHLLGVSDEVRPDEVETLAVSRFPEARWEVAPVGIDLISPPDRWARTGEPGVLRLTPTTVLIGPCSPWFSDGLGSGLPEETAYAFDVACVRERGEPPYPGGGDRDGLNRAFPVGLPVATEGEVVTWLVAAARRLCGAVRFDVGGSVSRDVVVAPDPDATVDLVVFTDVWLDPEAAQALVREVEPSASLALDGVEWGGPPQAVYELAERGALPLTQPQVAAIQAEADARDMAALSQPMSLDGYALVVDLGQDGVVVVEAGADPLVPPVLAGLPWTLNGAITYRVRWEPPDLEASQQEQPPLGHVLARGRALPVVVGVASALHAAVGGEIADEDGFLVEPVDLS</sequence>
<comment type="caution">
    <text evidence="1">The sequence shown here is derived from an EMBL/GenBank/DDBJ whole genome shotgun (WGS) entry which is preliminary data.</text>
</comment>
<evidence type="ECO:0000313" key="1">
    <source>
        <dbReference type="EMBL" id="PJI93738.1"/>
    </source>
</evidence>
<proteinExistence type="predicted"/>
<keyword evidence="2" id="KW-1185">Reference proteome</keyword>
<dbReference type="Proteomes" id="UP000231586">
    <property type="component" value="Unassembled WGS sequence"/>
</dbReference>
<evidence type="ECO:0000313" key="2">
    <source>
        <dbReference type="Proteomes" id="UP000231586"/>
    </source>
</evidence>
<gene>
    <name evidence="1" type="ORF">CLV34_1213</name>
</gene>
<accession>A0A2M8WS46</accession>
<dbReference type="AlphaFoldDB" id="A0A2M8WS46"/>
<protein>
    <submittedName>
        <fullName evidence="1">Uncharacterized protein</fullName>
    </submittedName>
</protein>